<proteinExistence type="predicted"/>
<reference evidence="2 3" key="1">
    <citation type="journal article" date="2014" name="Genome Announc.">
        <title>Draft genome sequences of eight enterohepatic helicobacter species isolated from both laboratory and wild rodents.</title>
        <authorList>
            <person name="Sheh A."/>
            <person name="Shen Z."/>
            <person name="Fox J.G."/>
        </authorList>
    </citation>
    <scope>NUCLEOTIDE SEQUENCE [LARGE SCALE GENOMIC DNA]</scope>
    <source>
        <strain evidence="2 3">ATCC 49320</strain>
    </source>
</reference>
<dbReference type="Gene3D" id="1.10.1200.10">
    <property type="entry name" value="ACP-like"/>
    <property type="match status" value="1"/>
</dbReference>
<protein>
    <submittedName>
        <fullName evidence="2">Acyl carrier protein</fullName>
    </submittedName>
</protein>
<sequence>MTQQEFLTHIADAIQRDEPLTPDMPLDSIEEYDSLAIVSLIALFENLFAMQVSGNTLHNCKRVSDIIALAQDKLEG</sequence>
<dbReference type="InterPro" id="IPR036736">
    <property type="entry name" value="ACP-like_sf"/>
</dbReference>
<evidence type="ECO:0000259" key="1">
    <source>
        <dbReference type="Pfam" id="PF00550"/>
    </source>
</evidence>
<dbReference type="RefSeq" id="WP_034565690.1">
    <property type="nucleotide sequence ID" value="NZ_CAMCCI010000009.1"/>
</dbReference>
<feature type="domain" description="Carrier" evidence="1">
    <location>
        <begin position="6"/>
        <end position="69"/>
    </location>
</feature>
<dbReference type="EMBL" id="JRPJ02000006">
    <property type="protein sequence ID" value="TLE11408.1"/>
    <property type="molecule type" value="Genomic_DNA"/>
</dbReference>
<dbReference type="AlphaFoldDB" id="A0A4U8UA23"/>
<dbReference type="InterPro" id="IPR009081">
    <property type="entry name" value="PP-bd_ACP"/>
</dbReference>
<accession>A0A4U8UA23</accession>
<comment type="caution">
    <text evidence="2">The sequence shown here is derived from an EMBL/GenBank/DDBJ whole genome shotgun (WGS) entry which is preliminary data.</text>
</comment>
<dbReference type="Pfam" id="PF00550">
    <property type="entry name" value="PP-binding"/>
    <property type="match status" value="1"/>
</dbReference>
<gene>
    <name evidence="2" type="ORF">LS79_003000</name>
</gene>
<evidence type="ECO:0000313" key="2">
    <source>
        <dbReference type="EMBL" id="TLE11408.1"/>
    </source>
</evidence>
<dbReference type="SUPFAM" id="SSF47336">
    <property type="entry name" value="ACP-like"/>
    <property type="match status" value="1"/>
</dbReference>
<name>A0A4U8UA23_9HELI</name>
<evidence type="ECO:0000313" key="3">
    <source>
        <dbReference type="Proteomes" id="UP000029857"/>
    </source>
</evidence>
<dbReference type="Proteomes" id="UP000029857">
    <property type="component" value="Unassembled WGS sequence"/>
</dbReference>
<organism evidence="2 3">
    <name type="scientific">Helicobacter bilis</name>
    <dbReference type="NCBI Taxonomy" id="37372"/>
    <lineage>
        <taxon>Bacteria</taxon>
        <taxon>Pseudomonadati</taxon>
        <taxon>Campylobacterota</taxon>
        <taxon>Epsilonproteobacteria</taxon>
        <taxon>Campylobacterales</taxon>
        <taxon>Helicobacteraceae</taxon>
        <taxon>Helicobacter</taxon>
    </lineage>
</organism>